<keyword evidence="3" id="KW-0012">Acyltransferase</keyword>
<dbReference type="SUPFAM" id="SSF55048">
    <property type="entry name" value="Probable ACP-binding domain of malonyl-CoA ACP transacylase"/>
    <property type="match status" value="1"/>
</dbReference>
<name>A0ABZ1Z3G8_9NOCA</name>
<dbReference type="Gene3D" id="3.40.366.10">
    <property type="entry name" value="Malonyl-Coenzyme A Acyl Carrier Protein, domain 2"/>
    <property type="match status" value="1"/>
</dbReference>
<accession>A0ABZ1Z3G8</accession>
<gene>
    <name evidence="6" type="ORF">OG563_12435</name>
</gene>
<dbReference type="RefSeq" id="WP_329413364.1">
    <property type="nucleotide sequence ID" value="NZ_CP109441.1"/>
</dbReference>
<organism evidence="6 7">
    <name type="scientific">Nocardia vinacea</name>
    <dbReference type="NCBI Taxonomy" id="96468"/>
    <lineage>
        <taxon>Bacteria</taxon>
        <taxon>Bacillati</taxon>
        <taxon>Actinomycetota</taxon>
        <taxon>Actinomycetes</taxon>
        <taxon>Mycobacteriales</taxon>
        <taxon>Nocardiaceae</taxon>
        <taxon>Nocardia</taxon>
    </lineage>
</organism>
<evidence type="ECO:0000259" key="5">
    <source>
        <dbReference type="SMART" id="SM00827"/>
    </source>
</evidence>
<dbReference type="EMBL" id="CP109441">
    <property type="protein sequence ID" value="WUV48926.1"/>
    <property type="molecule type" value="Genomic_DNA"/>
</dbReference>
<dbReference type="Proteomes" id="UP001432062">
    <property type="component" value="Chromosome"/>
</dbReference>
<dbReference type="InterPro" id="IPR001227">
    <property type="entry name" value="Ac_transferase_dom_sf"/>
</dbReference>
<dbReference type="EC" id="2.3.1.39" evidence="1"/>
<evidence type="ECO:0000256" key="1">
    <source>
        <dbReference type="ARBA" id="ARBA00013258"/>
    </source>
</evidence>
<feature type="domain" description="Malonyl-CoA:ACP transacylase (MAT)" evidence="5">
    <location>
        <begin position="8"/>
        <end position="300"/>
    </location>
</feature>
<evidence type="ECO:0000313" key="6">
    <source>
        <dbReference type="EMBL" id="WUV48926.1"/>
    </source>
</evidence>
<dbReference type="Pfam" id="PF00698">
    <property type="entry name" value="Acyl_transf_1"/>
    <property type="match status" value="1"/>
</dbReference>
<dbReference type="InterPro" id="IPR050858">
    <property type="entry name" value="Mal-CoA-ACP_Trans/PKS_FabD"/>
</dbReference>
<dbReference type="InterPro" id="IPR016036">
    <property type="entry name" value="Malonyl_transacylase_ACP-bd"/>
</dbReference>
<dbReference type="PANTHER" id="PTHR42681:SF1">
    <property type="entry name" value="MALONYL-COA-ACYL CARRIER PROTEIN TRANSACYLASE, MITOCHONDRIAL"/>
    <property type="match status" value="1"/>
</dbReference>
<reference evidence="6" key="1">
    <citation type="submission" date="2022-10" db="EMBL/GenBank/DDBJ databases">
        <title>The complete genomes of actinobacterial strains from the NBC collection.</title>
        <authorList>
            <person name="Joergensen T.S."/>
            <person name="Alvarez Arevalo M."/>
            <person name="Sterndorff E.B."/>
            <person name="Faurdal D."/>
            <person name="Vuksanovic O."/>
            <person name="Mourched A.-S."/>
            <person name="Charusanti P."/>
            <person name="Shaw S."/>
            <person name="Blin K."/>
            <person name="Weber T."/>
        </authorList>
    </citation>
    <scope>NUCLEOTIDE SEQUENCE</scope>
    <source>
        <strain evidence="6">NBC_01482</strain>
    </source>
</reference>
<dbReference type="PANTHER" id="PTHR42681">
    <property type="entry name" value="MALONYL-COA-ACYL CARRIER PROTEIN TRANSACYLASE, MITOCHONDRIAL"/>
    <property type="match status" value="1"/>
</dbReference>
<evidence type="ECO:0000256" key="2">
    <source>
        <dbReference type="ARBA" id="ARBA00022679"/>
    </source>
</evidence>
<keyword evidence="2" id="KW-0808">Transferase</keyword>
<proteinExistence type="predicted"/>
<sequence length="309" mass="31862">MYNYIITAPGQGVQQPGMLDAWLAAVPQAHTQLTEWSDIVGFDMVSASRDEVMLGDTAIAQPLIVAAALLSFELLRDRIDPDDVLFAGHSVGELAAAAGAGYVGAATAIALAGVRGAAMSVACAVTETGMAAVMPTKRDGTSDAAIVAAVGAAGLTVANWNGSHQFVAAGAKYRIDAFIEARPHGLRIVPLTVAGAFHTDAMATATPSFAKAAAEATFLEPASAMVGNSDGALITSPDDLRQRLIAQITAPVRWDLCAQTIAALAATDAPHLELAPAGPLTRLFERERPEARALALRTPEDIDPTAEAA</sequence>
<evidence type="ECO:0000313" key="7">
    <source>
        <dbReference type="Proteomes" id="UP001432062"/>
    </source>
</evidence>
<dbReference type="Gene3D" id="3.30.70.250">
    <property type="entry name" value="Malonyl-CoA ACP transacylase, ACP-binding"/>
    <property type="match status" value="1"/>
</dbReference>
<dbReference type="InterPro" id="IPR014043">
    <property type="entry name" value="Acyl_transferase_dom"/>
</dbReference>
<comment type="catalytic activity">
    <reaction evidence="4">
        <text>holo-[ACP] + malonyl-CoA = malonyl-[ACP] + CoA</text>
        <dbReference type="Rhea" id="RHEA:41792"/>
        <dbReference type="Rhea" id="RHEA-COMP:9623"/>
        <dbReference type="Rhea" id="RHEA-COMP:9685"/>
        <dbReference type="ChEBI" id="CHEBI:57287"/>
        <dbReference type="ChEBI" id="CHEBI:57384"/>
        <dbReference type="ChEBI" id="CHEBI:64479"/>
        <dbReference type="ChEBI" id="CHEBI:78449"/>
        <dbReference type="EC" id="2.3.1.39"/>
    </reaction>
</comment>
<keyword evidence="7" id="KW-1185">Reference proteome</keyword>
<evidence type="ECO:0000256" key="3">
    <source>
        <dbReference type="ARBA" id="ARBA00023315"/>
    </source>
</evidence>
<dbReference type="SMART" id="SM00827">
    <property type="entry name" value="PKS_AT"/>
    <property type="match status" value="1"/>
</dbReference>
<dbReference type="SUPFAM" id="SSF52151">
    <property type="entry name" value="FabD/lysophospholipase-like"/>
    <property type="match status" value="1"/>
</dbReference>
<protein>
    <recommendedName>
        <fullName evidence="1">[acyl-carrier-protein] S-malonyltransferase</fullName>
        <ecNumber evidence="1">2.3.1.39</ecNumber>
    </recommendedName>
</protein>
<dbReference type="InterPro" id="IPR016035">
    <property type="entry name" value="Acyl_Trfase/lysoPLipase"/>
</dbReference>
<evidence type="ECO:0000256" key="4">
    <source>
        <dbReference type="ARBA" id="ARBA00048462"/>
    </source>
</evidence>